<sequence length="175" mass="19637">MAPPRSRPTDLRRTLLRSRAIAFLSSQILLNPSFFQSEEYTNVKYDKYTSVSHLLTSIEPFLSTSPPADSVLFRPQQTPVQFPAQVPPDPPSASDKGRYDAAYTSSLDICLWQGCGEASRNIVEHLEDAHEVFSQYAEDVNSGNRKMRCCLWVGCDSSCSTAPLLFKHIKRKHLG</sequence>
<keyword evidence="3" id="KW-1185">Reference proteome</keyword>
<feature type="domain" description="C2H2-type" evidence="1">
    <location>
        <begin position="150"/>
        <end position="173"/>
    </location>
</feature>
<dbReference type="EMBL" id="JADNYJ010000120">
    <property type="protein sequence ID" value="KAF8882738.1"/>
    <property type="molecule type" value="Genomic_DNA"/>
</dbReference>
<protein>
    <recommendedName>
        <fullName evidence="1">C2H2-type domain-containing protein</fullName>
    </recommendedName>
</protein>
<comment type="caution">
    <text evidence="2">The sequence shown here is derived from an EMBL/GenBank/DDBJ whole genome shotgun (WGS) entry which is preliminary data.</text>
</comment>
<gene>
    <name evidence="2" type="ORF">CPB84DRAFT_1790621</name>
</gene>
<organism evidence="2 3">
    <name type="scientific">Gymnopilus junonius</name>
    <name type="common">Spectacular rustgill mushroom</name>
    <name type="synonym">Gymnopilus spectabilis subsp. junonius</name>
    <dbReference type="NCBI Taxonomy" id="109634"/>
    <lineage>
        <taxon>Eukaryota</taxon>
        <taxon>Fungi</taxon>
        <taxon>Dikarya</taxon>
        <taxon>Basidiomycota</taxon>
        <taxon>Agaricomycotina</taxon>
        <taxon>Agaricomycetes</taxon>
        <taxon>Agaricomycetidae</taxon>
        <taxon>Agaricales</taxon>
        <taxon>Agaricineae</taxon>
        <taxon>Hymenogastraceae</taxon>
        <taxon>Gymnopilus</taxon>
    </lineage>
</organism>
<accession>A0A9P5NF88</accession>
<evidence type="ECO:0000259" key="1">
    <source>
        <dbReference type="PROSITE" id="PS00028"/>
    </source>
</evidence>
<dbReference type="PROSITE" id="PS00028">
    <property type="entry name" value="ZINC_FINGER_C2H2_1"/>
    <property type="match status" value="1"/>
</dbReference>
<name>A0A9P5NF88_GYMJU</name>
<dbReference type="InterPro" id="IPR013087">
    <property type="entry name" value="Znf_C2H2_type"/>
</dbReference>
<reference evidence="2" key="1">
    <citation type="submission" date="2020-11" db="EMBL/GenBank/DDBJ databases">
        <authorList>
            <consortium name="DOE Joint Genome Institute"/>
            <person name="Ahrendt S."/>
            <person name="Riley R."/>
            <person name="Andreopoulos W."/>
            <person name="LaButti K."/>
            <person name="Pangilinan J."/>
            <person name="Ruiz-duenas F.J."/>
            <person name="Barrasa J.M."/>
            <person name="Sanchez-Garcia M."/>
            <person name="Camarero S."/>
            <person name="Miyauchi S."/>
            <person name="Serrano A."/>
            <person name="Linde D."/>
            <person name="Babiker R."/>
            <person name="Drula E."/>
            <person name="Ayuso-Fernandez I."/>
            <person name="Pacheco R."/>
            <person name="Padilla G."/>
            <person name="Ferreira P."/>
            <person name="Barriuso J."/>
            <person name="Kellner H."/>
            <person name="Castanera R."/>
            <person name="Alfaro M."/>
            <person name="Ramirez L."/>
            <person name="Pisabarro A.G."/>
            <person name="Kuo A."/>
            <person name="Tritt A."/>
            <person name="Lipzen A."/>
            <person name="He G."/>
            <person name="Yan M."/>
            <person name="Ng V."/>
            <person name="Cullen D."/>
            <person name="Martin F."/>
            <person name="Rosso M.-N."/>
            <person name="Henrissat B."/>
            <person name="Hibbett D."/>
            <person name="Martinez A.T."/>
            <person name="Grigoriev I.V."/>
        </authorList>
    </citation>
    <scope>NUCLEOTIDE SEQUENCE</scope>
    <source>
        <strain evidence="2">AH 44721</strain>
    </source>
</reference>
<feature type="non-terminal residue" evidence="2">
    <location>
        <position position="175"/>
    </location>
</feature>
<dbReference type="AlphaFoldDB" id="A0A9P5NF88"/>
<evidence type="ECO:0000313" key="3">
    <source>
        <dbReference type="Proteomes" id="UP000724874"/>
    </source>
</evidence>
<evidence type="ECO:0000313" key="2">
    <source>
        <dbReference type="EMBL" id="KAF8882738.1"/>
    </source>
</evidence>
<dbReference type="Proteomes" id="UP000724874">
    <property type="component" value="Unassembled WGS sequence"/>
</dbReference>
<proteinExistence type="predicted"/>